<dbReference type="Proteomes" id="UP000799750">
    <property type="component" value="Unassembled WGS sequence"/>
</dbReference>
<protein>
    <submittedName>
        <fullName evidence="2">Uncharacterized protein</fullName>
    </submittedName>
</protein>
<evidence type="ECO:0000256" key="1">
    <source>
        <dbReference type="SAM" id="MobiDB-lite"/>
    </source>
</evidence>
<feature type="region of interest" description="Disordered" evidence="1">
    <location>
        <begin position="173"/>
        <end position="274"/>
    </location>
</feature>
<sequence length="442" mass="46583">MSVSKRVAEAIARVTDPNRAGLIIVSAPPSGPAPFTVEEDDLILRLRSTTQLSWPEIGGRFPERGPRANISVQVRQSRGLQASSKALTDVNAFRAHFGLTANALQNDVHFTRANGAYIRTPGSNVAVPAYGPTVAQAGGPQTAAPPAAVVPSTAPIPALPVLALATGSEIAPIAASSDSSSPLSEAPSSSILEAQEPPAPAPIPIVPSEHSKDASKSDPLPALSAPAPPASVAPQPTVAPVQTDRPLRSIRSRVSAPAAATPKPAPPRRAVGTRVLPPKAPPGGWHEFLRGPVPDVDPRGTPEHARLEADLKARAATFPPLPTSHDRANAPWATPFLQDMAQTALEDARSAPFKAQAWLLAPKPPVIPREDLEASELGRWLEPPKESEFPASEILSHAKWYLRPFAKRYDPKAWRAPDPKPAPKRKAAAGGKGRAAKKARKE</sequence>
<feature type="compositionally biased region" description="Low complexity" evidence="1">
    <location>
        <begin position="232"/>
        <end position="243"/>
    </location>
</feature>
<organism evidence="2 3">
    <name type="scientific">Lophium mytilinum</name>
    <dbReference type="NCBI Taxonomy" id="390894"/>
    <lineage>
        <taxon>Eukaryota</taxon>
        <taxon>Fungi</taxon>
        <taxon>Dikarya</taxon>
        <taxon>Ascomycota</taxon>
        <taxon>Pezizomycotina</taxon>
        <taxon>Dothideomycetes</taxon>
        <taxon>Pleosporomycetidae</taxon>
        <taxon>Mytilinidiales</taxon>
        <taxon>Mytilinidiaceae</taxon>
        <taxon>Lophium</taxon>
    </lineage>
</organism>
<dbReference type="AlphaFoldDB" id="A0A6A6QNA1"/>
<reference evidence="2" key="1">
    <citation type="journal article" date="2020" name="Stud. Mycol.">
        <title>101 Dothideomycetes genomes: a test case for predicting lifestyles and emergence of pathogens.</title>
        <authorList>
            <person name="Haridas S."/>
            <person name="Albert R."/>
            <person name="Binder M."/>
            <person name="Bloem J."/>
            <person name="Labutti K."/>
            <person name="Salamov A."/>
            <person name="Andreopoulos B."/>
            <person name="Baker S."/>
            <person name="Barry K."/>
            <person name="Bills G."/>
            <person name="Bluhm B."/>
            <person name="Cannon C."/>
            <person name="Castanera R."/>
            <person name="Culley D."/>
            <person name="Daum C."/>
            <person name="Ezra D."/>
            <person name="Gonzalez J."/>
            <person name="Henrissat B."/>
            <person name="Kuo A."/>
            <person name="Liang C."/>
            <person name="Lipzen A."/>
            <person name="Lutzoni F."/>
            <person name="Magnuson J."/>
            <person name="Mondo S."/>
            <person name="Nolan M."/>
            <person name="Ohm R."/>
            <person name="Pangilinan J."/>
            <person name="Park H.-J."/>
            <person name="Ramirez L."/>
            <person name="Alfaro M."/>
            <person name="Sun H."/>
            <person name="Tritt A."/>
            <person name="Yoshinaga Y."/>
            <person name="Zwiers L.-H."/>
            <person name="Turgeon B."/>
            <person name="Goodwin S."/>
            <person name="Spatafora J."/>
            <person name="Crous P."/>
            <person name="Grigoriev I."/>
        </authorList>
    </citation>
    <scope>NUCLEOTIDE SEQUENCE</scope>
    <source>
        <strain evidence="2">CBS 269.34</strain>
    </source>
</reference>
<evidence type="ECO:0000313" key="3">
    <source>
        <dbReference type="Proteomes" id="UP000799750"/>
    </source>
</evidence>
<dbReference type="EMBL" id="MU004192">
    <property type="protein sequence ID" value="KAF2493480.1"/>
    <property type="molecule type" value="Genomic_DNA"/>
</dbReference>
<gene>
    <name evidence="2" type="ORF">BU16DRAFT_541166</name>
</gene>
<dbReference type="OrthoDB" id="3942284at2759"/>
<proteinExistence type="predicted"/>
<accession>A0A6A6QNA1</accession>
<name>A0A6A6QNA1_9PEZI</name>
<keyword evidence="3" id="KW-1185">Reference proteome</keyword>
<feature type="region of interest" description="Disordered" evidence="1">
    <location>
        <begin position="412"/>
        <end position="442"/>
    </location>
</feature>
<feature type="compositionally biased region" description="Low complexity" evidence="1">
    <location>
        <begin position="173"/>
        <end position="194"/>
    </location>
</feature>
<evidence type="ECO:0000313" key="2">
    <source>
        <dbReference type="EMBL" id="KAF2493480.1"/>
    </source>
</evidence>